<dbReference type="Proteomes" id="UP001595843">
    <property type="component" value="Unassembled WGS sequence"/>
</dbReference>
<dbReference type="InterPro" id="IPR001991">
    <property type="entry name" value="Na-dicarboxylate_symporter"/>
</dbReference>
<keyword evidence="3" id="KW-1003">Cell membrane</keyword>
<dbReference type="Pfam" id="PF00375">
    <property type="entry name" value="SDF"/>
    <property type="match status" value="1"/>
</dbReference>
<gene>
    <name evidence="9" type="ORF">ACFOUO_02230</name>
</gene>
<dbReference type="InterPro" id="IPR036458">
    <property type="entry name" value="Na:dicarbo_symporter_sf"/>
</dbReference>
<reference evidence="10" key="1">
    <citation type="journal article" date="2019" name="Int. J. Syst. Evol. Microbiol.">
        <title>The Global Catalogue of Microorganisms (GCM) 10K type strain sequencing project: providing services to taxonomists for standard genome sequencing and annotation.</title>
        <authorList>
            <consortium name="The Broad Institute Genomics Platform"/>
            <consortium name="The Broad Institute Genome Sequencing Center for Infectious Disease"/>
            <person name="Wu L."/>
            <person name="Ma J."/>
        </authorList>
    </citation>
    <scope>NUCLEOTIDE SEQUENCE [LARGE SCALE GENOMIC DNA]</scope>
    <source>
        <strain evidence="10">IBRC-M 10813</strain>
    </source>
</reference>
<evidence type="ECO:0000256" key="6">
    <source>
        <dbReference type="ARBA" id="ARBA00022989"/>
    </source>
</evidence>
<dbReference type="InterPro" id="IPR018107">
    <property type="entry name" value="Na-dicarboxylate_symporter_CS"/>
</dbReference>
<feature type="transmembrane region" description="Helical" evidence="8">
    <location>
        <begin position="81"/>
        <end position="102"/>
    </location>
</feature>
<feature type="transmembrane region" description="Helical" evidence="8">
    <location>
        <begin position="48"/>
        <end position="69"/>
    </location>
</feature>
<feature type="transmembrane region" description="Helical" evidence="8">
    <location>
        <begin position="349"/>
        <end position="371"/>
    </location>
</feature>
<protein>
    <submittedName>
        <fullName evidence="9">Dicarboxylate/amino acid:cation symporter</fullName>
    </submittedName>
</protein>
<evidence type="ECO:0000256" key="3">
    <source>
        <dbReference type="ARBA" id="ARBA00022475"/>
    </source>
</evidence>
<keyword evidence="5" id="KW-0769">Symport</keyword>
<evidence type="ECO:0000256" key="7">
    <source>
        <dbReference type="ARBA" id="ARBA00023136"/>
    </source>
</evidence>
<dbReference type="SUPFAM" id="SSF118215">
    <property type="entry name" value="Proton glutamate symport protein"/>
    <property type="match status" value="1"/>
</dbReference>
<keyword evidence="4 8" id="KW-0812">Transmembrane</keyword>
<dbReference type="EMBL" id="JBHSAP010000005">
    <property type="protein sequence ID" value="MFC4075623.1"/>
    <property type="molecule type" value="Genomic_DNA"/>
</dbReference>
<feature type="transmembrane region" description="Helical" evidence="8">
    <location>
        <begin position="183"/>
        <end position="203"/>
    </location>
</feature>
<keyword evidence="10" id="KW-1185">Reference proteome</keyword>
<keyword evidence="7 8" id="KW-0472">Membrane</keyword>
<dbReference type="Gene3D" id="1.10.3860.10">
    <property type="entry name" value="Sodium:dicarboxylate symporter"/>
    <property type="match status" value="1"/>
</dbReference>
<comment type="subcellular location">
    <subcellularLocation>
        <location evidence="1">Cell membrane</location>
        <topology evidence="1">Multi-pass membrane protein</topology>
    </subcellularLocation>
</comment>
<dbReference type="PANTHER" id="PTHR42865">
    <property type="entry name" value="PROTON/GLUTAMATE-ASPARTATE SYMPORTER"/>
    <property type="match status" value="1"/>
</dbReference>
<evidence type="ECO:0000313" key="10">
    <source>
        <dbReference type="Proteomes" id="UP001595843"/>
    </source>
</evidence>
<name>A0ABV8JEC8_9BACL</name>
<feature type="transmembrane region" description="Helical" evidence="8">
    <location>
        <begin position="326"/>
        <end position="343"/>
    </location>
</feature>
<proteinExistence type="predicted"/>
<evidence type="ECO:0000256" key="5">
    <source>
        <dbReference type="ARBA" id="ARBA00022847"/>
    </source>
</evidence>
<sequence length="414" mass="43428">MKLTTKILLGIGLGLVVGLALNYGAPSVFTTLNDYVFAPVGDLFIKAIKMIVVPLVFFSIVLGAAGISDPKKMGRIGGKTILLYLLTTAIAISIALLLANVISPGEGVDVAKPDKTDIEAAPPIKDTLLNIVPENPVKALAEGQMLQIIFFALAFGAGIALLGNKVNRVKEFVEQANEVMMKLVHLLMKVVPYAAFALMAKAVGEAGLDLIASMGLYMITLLLALLIHMTLTYGAFLKFMAKLNPFKFYKAMFPAMEVAFTTSSSAATLPITMNSVEKGLKVPKSVSSFVLPLGATINMDGTAIMQGTAAIFIAQLYNIDLSFSQQLLIILTATLASIGTAAIPSAGIVMLTIVFPAVGLPLEGLGIILGVDRLLDMARTATNITGDAMVATCVAKSEGADVEVTGESVETAVS</sequence>
<evidence type="ECO:0000256" key="4">
    <source>
        <dbReference type="ARBA" id="ARBA00022692"/>
    </source>
</evidence>
<dbReference type="PANTHER" id="PTHR42865:SF7">
    <property type="entry name" value="PROTON_GLUTAMATE-ASPARTATE SYMPORTER"/>
    <property type="match status" value="1"/>
</dbReference>
<comment type="caution">
    <text evidence="9">The sequence shown here is derived from an EMBL/GenBank/DDBJ whole genome shotgun (WGS) entry which is preliminary data.</text>
</comment>
<dbReference type="PROSITE" id="PS00713">
    <property type="entry name" value="NA_DICARBOXYL_SYMP_1"/>
    <property type="match status" value="1"/>
</dbReference>
<evidence type="ECO:0000256" key="2">
    <source>
        <dbReference type="ARBA" id="ARBA00022448"/>
    </source>
</evidence>
<keyword evidence="6 8" id="KW-1133">Transmembrane helix</keyword>
<feature type="transmembrane region" description="Helical" evidence="8">
    <location>
        <begin position="145"/>
        <end position="162"/>
    </location>
</feature>
<accession>A0ABV8JEC8</accession>
<evidence type="ECO:0000313" key="9">
    <source>
        <dbReference type="EMBL" id="MFC4075623.1"/>
    </source>
</evidence>
<keyword evidence="2" id="KW-0813">Transport</keyword>
<feature type="transmembrane region" description="Helical" evidence="8">
    <location>
        <begin position="215"/>
        <end position="236"/>
    </location>
</feature>
<organism evidence="9 10">
    <name type="scientific">Salinithrix halophila</name>
    <dbReference type="NCBI Taxonomy" id="1485204"/>
    <lineage>
        <taxon>Bacteria</taxon>
        <taxon>Bacillati</taxon>
        <taxon>Bacillota</taxon>
        <taxon>Bacilli</taxon>
        <taxon>Bacillales</taxon>
        <taxon>Thermoactinomycetaceae</taxon>
        <taxon>Salinithrix</taxon>
    </lineage>
</organism>
<dbReference type="PRINTS" id="PR00173">
    <property type="entry name" value="EDTRNSPORT"/>
</dbReference>
<evidence type="ECO:0000256" key="8">
    <source>
        <dbReference type="SAM" id="Phobius"/>
    </source>
</evidence>
<dbReference type="RefSeq" id="WP_380701725.1">
    <property type="nucleotide sequence ID" value="NZ_JBHSAP010000005.1"/>
</dbReference>
<evidence type="ECO:0000256" key="1">
    <source>
        <dbReference type="ARBA" id="ARBA00004651"/>
    </source>
</evidence>